<sequence>MASNQAKPKGSRWGSLLSGAVAGLESRLDNIFAEEEERAAKERALARDGQQQQQQQSQPASGTSTPANARLKERLAKAVAKPSSQPSSEPPSRTGTPLNDTLGVRGSADSRRSVEIKQQSAVGPEKTASSVDAAVAEAEPRDPSETLLTSGLPINPARLSHDAPSSPLLDETQKGAAPSIETNGEVPASTLPLTDESDPLEPAEITPDLDTERDEEMHAHLERIDALQAKLQYLARETVAAAREANASARPASLEQKIAEKDQRIAQLMEEGNKLSKTEMRQLAIIKKFRVKVAEEEAATSALQKRLSKLEQSEAHLKEQLQRAEENEAMANDRLKRLTKVEKDLETARQELESSKASVNVLRKQLSDAEKRADEAESAAKAKISQVDTTKVSELQELLLNLRNEKKATEERLEAEAKQLSAQMAQQKEKHALRETELMAEVSNMESRVEALRSRAEEATTDVASDSQAKLLRQLETSQTQYSLAAENWRTIEASLNGRIASIEKERDEFVRREAEMRKKARDMSGKYKRAEEELEQVSEESQSLARQVTSQTSAVKALEKRLAAAEQALSEAKTDFDRQRVVLESEFQQKVDEEKLRQARQAPGLGINTDTGSLSASRTQSPTNLARKSSAQDTLNLPSSRRGMYRVSSYDQNQYPASRRPSALVMPPSSSPGISRQSSGFSLAQLNGANTGLPPTPSINATGTADDDDDGGFDSRSSPQRTMNDVLSASTVHTGPSVQLVERMSSSIRRLESEKAAHKDELARLTSQRDESRNEVVALMREADAKKQVEDKASKLEEQLAMVTKRYEACLDMLGEKEEEVDELRGDVAELKKIYRELADRSLK</sequence>
<organism evidence="7 8">
    <name type="scientific">Neodothiora populina</name>
    <dbReference type="NCBI Taxonomy" id="2781224"/>
    <lineage>
        <taxon>Eukaryota</taxon>
        <taxon>Fungi</taxon>
        <taxon>Dikarya</taxon>
        <taxon>Ascomycota</taxon>
        <taxon>Pezizomycotina</taxon>
        <taxon>Dothideomycetes</taxon>
        <taxon>Dothideomycetidae</taxon>
        <taxon>Dothideales</taxon>
        <taxon>Dothioraceae</taxon>
        <taxon>Neodothiora</taxon>
    </lineage>
</organism>
<keyword evidence="8" id="KW-1185">Reference proteome</keyword>
<dbReference type="PANTHER" id="PTHR46515">
    <property type="entry name" value="TATA ELEMENT MODULATORY FACTOR TMF1"/>
    <property type="match status" value="1"/>
</dbReference>
<evidence type="ECO:0000313" key="8">
    <source>
        <dbReference type="Proteomes" id="UP001562354"/>
    </source>
</evidence>
<dbReference type="EMBL" id="JBFMKM010000004">
    <property type="protein sequence ID" value="KAL1306719.1"/>
    <property type="molecule type" value="Genomic_DNA"/>
</dbReference>
<comment type="caution">
    <text evidence="7">The sequence shown here is derived from an EMBL/GenBank/DDBJ whole genome shotgun (WGS) entry which is preliminary data.</text>
</comment>
<feature type="compositionally biased region" description="Basic and acidic residues" evidence="5">
    <location>
        <begin position="588"/>
        <end position="598"/>
    </location>
</feature>
<evidence type="ECO:0000256" key="5">
    <source>
        <dbReference type="SAM" id="MobiDB-lite"/>
    </source>
</evidence>
<feature type="coiled-coil region" evidence="4">
    <location>
        <begin position="217"/>
        <end position="462"/>
    </location>
</feature>
<dbReference type="InterPro" id="IPR022091">
    <property type="entry name" value="TMF_TATA-bd"/>
</dbReference>
<feature type="compositionally biased region" description="Low complexity" evidence="5">
    <location>
        <begin position="82"/>
        <end position="92"/>
    </location>
</feature>
<feature type="compositionally biased region" description="Acidic residues" evidence="5">
    <location>
        <begin position="195"/>
        <end position="214"/>
    </location>
</feature>
<protein>
    <recommendedName>
        <fullName evidence="6">TATA element modulatory factor 1 TATA binding domain-containing protein</fullName>
    </recommendedName>
</protein>
<dbReference type="RefSeq" id="XP_069202991.1">
    <property type="nucleotide sequence ID" value="XM_069345164.1"/>
</dbReference>
<feature type="region of interest" description="Disordered" evidence="5">
    <location>
        <begin position="38"/>
        <end position="217"/>
    </location>
</feature>
<dbReference type="Pfam" id="PF12329">
    <property type="entry name" value="TMF_DNA_bd"/>
    <property type="match status" value="1"/>
</dbReference>
<evidence type="ECO:0000256" key="2">
    <source>
        <dbReference type="ARBA" id="ARBA00023034"/>
    </source>
</evidence>
<dbReference type="InterPro" id="IPR052602">
    <property type="entry name" value="Growth_transcription_reg"/>
</dbReference>
<feature type="compositionally biased region" description="Basic and acidic residues" evidence="5">
    <location>
        <begin position="517"/>
        <end position="532"/>
    </location>
</feature>
<feature type="compositionally biased region" description="Low complexity" evidence="5">
    <location>
        <begin position="668"/>
        <end position="683"/>
    </location>
</feature>
<feature type="domain" description="TATA element modulatory factor 1 TATA binding" evidence="6">
    <location>
        <begin position="730"/>
        <end position="841"/>
    </location>
</feature>
<evidence type="ECO:0000256" key="1">
    <source>
        <dbReference type="ARBA" id="ARBA00004555"/>
    </source>
</evidence>
<comment type="subcellular location">
    <subcellularLocation>
        <location evidence="1">Golgi apparatus</location>
    </subcellularLocation>
</comment>
<keyword evidence="3 4" id="KW-0175">Coiled coil</keyword>
<evidence type="ECO:0000256" key="3">
    <source>
        <dbReference type="ARBA" id="ARBA00023054"/>
    </source>
</evidence>
<keyword evidence="2" id="KW-0333">Golgi apparatus</keyword>
<dbReference type="GeneID" id="95979084"/>
<evidence type="ECO:0000313" key="7">
    <source>
        <dbReference type="EMBL" id="KAL1306719.1"/>
    </source>
</evidence>
<dbReference type="Proteomes" id="UP001562354">
    <property type="component" value="Unassembled WGS sequence"/>
</dbReference>
<dbReference type="InterPro" id="IPR022092">
    <property type="entry name" value="TMF_DNA-bd"/>
</dbReference>
<dbReference type="PANTHER" id="PTHR46515:SF1">
    <property type="entry name" value="TATA ELEMENT MODULATORY FACTOR"/>
    <property type="match status" value="1"/>
</dbReference>
<feature type="compositionally biased region" description="Polar residues" evidence="5">
    <location>
        <begin position="609"/>
        <end position="640"/>
    </location>
</feature>
<proteinExistence type="predicted"/>
<feature type="coiled-coil region" evidence="4">
    <location>
        <begin position="742"/>
        <end position="842"/>
    </location>
</feature>
<accession>A0ABR3PKP8</accession>
<gene>
    <name evidence="7" type="ORF">AAFC00_005385</name>
</gene>
<name>A0ABR3PKP8_9PEZI</name>
<feature type="region of interest" description="Disordered" evidence="5">
    <location>
        <begin position="588"/>
        <end position="724"/>
    </location>
</feature>
<feature type="compositionally biased region" description="Low complexity" evidence="5">
    <location>
        <begin position="128"/>
        <end position="137"/>
    </location>
</feature>
<reference evidence="7 8" key="1">
    <citation type="submission" date="2024-07" db="EMBL/GenBank/DDBJ databases">
        <title>Draft sequence of the Neodothiora populina.</title>
        <authorList>
            <person name="Drown D.D."/>
            <person name="Schuette U.S."/>
            <person name="Buechlein A.B."/>
            <person name="Rusch D.R."/>
            <person name="Winton L.W."/>
            <person name="Adams G.A."/>
        </authorList>
    </citation>
    <scope>NUCLEOTIDE SEQUENCE [LARGE SCALE GENOMIC DNA]</scope>
    <source>
        <strain evidence="7 8">CPC 39397</strain>
    </source>
</reference>
<dbReference type="Pfam" id="PF12325">
    <property type="entry name" value="TMF_TATA_bd"/>
    <property type="match status" value="1"/>
</dbReference>
<feature type="region of interest" description="Disordered" evidence="5">
    <location>
        <begin position="517"/>
        <end position="552"/>
    </location>
</feature>
<evidence type="ECO:0000259" key="6">
    <source>
        <dbReference type="Pfam" id="PF12325"/>
    </source>
</evidence>
<evidence type="ECO:0000256" key="4">
    <source>
        <dbReference type="SAM" id="Coils"/>
    </source>
</evidence>